<sequence>MESSMKKLFRFILPPLNPAKLFIKLPNRFLRWVWYD</sequence>
<protein>
    <submittedName>
        <fullName evidence="1">Uncharacterized protein</fullName>
    </submittedName>
</protein>
<evidence type="ECO:0000313" key="1">
    <source>
        <dbReference type="EMBL" id="DAF53613.1"/>
    </source>
</evidence>
<dbReference type="EMBL" id="BK032659">
    <property type="protein sequence ID" value="DAF53613.1"/>
    <property type="molecule type" value="Genomic_DNA"/>
</dbReference>
<reference evidence="1" key="1">
    <citation type="journal article" date="2021" name="Proc. Natl. Acad. Sci. U.S.A.">
        <title>A Catalog of Tens of Thousands of Viruses from Human Metagenomes Reveals Hidden Associations with Chronic Diseases.</title>
        <authorList>
            <person name="Tisza M.J."/>
            <person name="Buck C.B."/>
        </authorList>
    </citation>
    <scope>NUCLEOTIDE SEQUENCE</scope>
    <source>
        <strain evidence="1">CtfM019</strain>
    </source>
</reference>
<proteinExistence type="predicted"/>
<name>A0A8S5SRD9_9CAUD</name>
<accession>A0A8S5SRD9</accession>
<organism evidence="1">
    <name type="scientific">Siphoviridae sp. ctfM019</name>
    <dbReference type="NCBI Taxonomy" id="2827908"/>
    <lineage>
        <taxon>Viruses</taxon>
        <taxon>Duplodnaviria</taxon>
        <taxon>Heunggongvirae</taxon>
        <taxon>Uroviricota</taxon>
        <taxon>Caudoviricetes</taxon>
    </lineage>
</organism>